<evidence type="ECO:0008006" key="4">
    <source>
        <dbReference type="Google" id="ProtNLM"/>
    </source>
</evidence>
<evidence type="ECO:0000256" key="1">
    <source>
        <dbReference type="SAM" id="Phobius"/>
    </source>
</evidence>
<reference evidence="2 3" key="1">
    <citation type="submission" date="2018-03" db="EMBL/GenBank/DDBJ databases">
        <title>Genomic Encyclopedia of Archaeal and Bacterial Type Strains, Phase II (KMG-II): from individual species to whole genera.</title>
        <authorList>
            <person name="Goeker M."/>
        </authorList>
    </citation>
    <scope>NUCLEOTIDE SEQUENCE [LARGE SCALE GENOMIC DNA]</scope>
    <source>
        <strain evidence="2 3">DSM 25027</strain>
    </source>
</reference>
<feature type="transmembrane region" description="Helical" evidence="1">
    <location>
        <begin position="12"/>
        <end position="31"/>
    </location>
</feature>
<keyword evidence="1" id="KW-1133">Transmembrane helix</keyword>
<sequence length="394" mass="46227">MIKELSRLINNYPIESSIIIFFAGIISTFLLEKLLEKVISKYKTNRLKKKLRKSSLKSMNNGDVFALAHGTPFWKAEDVEVLNSKKKLIVVIPEKFKEKFLSNDSNFKFRDSIYFDSEYSMEDSISEMGIPDLRERIERHSNIVAEELLKKQTAGRLVFNGEMLGVFDIRPINVNQEEYRKLKIRTYETDFFTYRVFASIYRELKEQGHAISQVTKREQIIKYKPFLSSFGLCTFVMLYNQTEVVLAKRSLYTTHSENKWHFSMNEAFSQTDFDYNKQPDLFNCHVRGLEEELNINPKISKKTIYFFDVIFSREKFEMGITSLIYLPDFAFEDLEFFYSCAKDGEVETDGLDIIRAGKKEVKRFMKENEMTNGAKLALQLLLARVLNDKMPPYN</sequence>
<proteinExistence type="predicted"/>
<accession>A0A2T0MAC5</accession>
<name>A0A2T0MAC5_9FLAO</name>
<organism evidence="2 3">
    <name type="scientific">Flagellimonas meridianipacifica</name>
    <dbReference type="NCBI Taxonomy" id="1080225"/>
    <lineage>
        <taxon>Bacteria</taxon>
        <taxon>Pseudomonadati</taxon>
        <taxon>Bacteroidota</taxon>
        <taxon>Flavobacteriia</taxon>
        <taxon>Flavobacteriales</taxon>
        <taxon>Flavobacteriaceae</taxon>
        <taxon>Flagellimonas</taxon>
    </lineage>
</organism>
<dbReference type="RefSeq" id="WP_106145695.1">
    <property type="nucleotide sequence ID" value="NZ_PVYX01000002.1"/>
</dbReference>
<protein>
    <recommendedName>
        <fullName evidence="4">Nudix hydrolase domain-containing protein</fullName>
    </recommendedName>
</protein>
<keyword evidence="3" id="KW-1185">Reference proteome</keyword>
<dbReference type="Proteomes" id="UP000237640">
    <property type="component" value="Unassembled WGS sequence"/>
</dbReference>
<keyword evidence="1" id="KW-0812">Transmembrane</keyword>
<comment type="caution">
    <text evidence="2">The sequence shown here is derived from an EMBL/GenBank/DDBJ whole genome shotgun (WGS) entry which is preliminary data.</text>
</comment>
<dbReference type="OrthoDB" id="2872188at2"/>
<keyword evidence="1" id="KW-0472">Membrane</keyword>
<evidence type="ECO:0000313" key="3">
    <source>
        <dbReference type="Proteomes" id="UP000237640"/>
    </source>
</evidence>
<gene>
    <name evidence="2" type="ORF">CLV81_2816</name>
</gene>
<evidence type="ECO:0000313" key="2">
    <source>
        <dbReference type="EMBL" id="PRX54415.1"/>
    </source>
</evidence>
<dbReference type="AlphaFoldDB" id="A0A2T0MAC5"/>
<dbReference type="EMBL" id="PVYX01000002">
    <property type="protein sequence ID" value="PRX54415.1"/>
    <property type="molecule type" value="Genomic_DNA"/>
</dbReference>